<dbReference type="EMBL" id="JAPQKL010000002">
    <property type="protein sequence ID" value="KAJ5143630.1"/>
    <property type="molecule type" value="Genomic_DNA"/>
</dbReference>
<dbReference type="OrthoDB" id="4226789at2759"/>
<reference evidence="2" key="1">
    <citation type="submission" date="2022-11" db="EMBL/GenBank/DDBJ databases">
        <authorList>
            <person name="Petersen C."/>
        </authorList>
    </citation>
    <scope>NUCLEOTIDE SEQUENCE</scope>
    <source>
        <strain evidence="2">IBT 22155</strain>
    </source>
</reference>
<gene>
    <name evidence="2" type="ORF">N7515_002417</name>
</gene>
<keyword evidence="3" id="KW-1185">Reference proteome</keyword>
<dbReference type="Proteomes" id="UP001149079">
    <property type="component" value="Unassembled WGS sequence"/>
</dbReference>
<feature type="region of interest" description="Disordered" evidence="1">
    <location>
        <begin position="437"/>
        <end position="457"/>
    </location>
</feature>
<feature type="region of interest" description="Disordered" evidence="1">
    <location>
        <begin position="252"/>
        <end position="293"/>
    </location>
</feature>
<feature type="region of interest" description="Disordered" evidence="1">
    <location>
        <begin position="167"/>
        <end position="236"/>
    </location>
</feature>
<proteinExistence type="predicted"/>
<feature type="region of interest" description="Disordered" evidence="1">
    <location>
        <begin position="25"/>
        <end position="81"/>
    </location>
</feature>
<comment type="caution">
    <text evidence="2">The sequence shown here is derived from an EMBL/GenBank/DDBJ whole genome shotgun (WGS) entry which is preliminary data.</text>
</comment>
<evidence type="ECO:0000313" key="2">
    <source>
        <dbReference type="EMBL" id="KAJ5143630.1"/>
    </source>
</evidence>
<reference evidence="2" key="2">
    <citation type="journal article" date="2023" name="IMA Fungus">
        <title>Comparative genomic study of the Penicillium genus elucidates a diverse pangenome and 15 lateral gene transfer events.</title>
        <authorList>
            <person name="Petersen C."/>
            <person name="Sorensen T."/>
            <person name="Nielsen M.R."/>
            <person name="Sondergaard T.E."/>
            <person name="Sorensen J.L."/>
            <person name="Fitzpatrick D.A."/>
            <person name="Frisvad J.C."/>
            <person name="Nielsen K.L."/>
        </authorList>
    </citation>
    <scope>NUCLEOTIDE SEQUENCE</scope>
    <source>
        <strain evidence="2">IBT 22155</strain>
    </source>
</reference>
<evidence type="ECO:0000313" key="3">
    <source>
        <dbReference type="Proteomes" id="UP001149079"/>
    </source>
</evidence>
<dbReference type="GeneID" id="81402331"/>
<protein>
    <submittedName>
        <fullName evidence="2">Uncharacterized protein</fullName>
    </submittedName>
</protein>
<accession>A0A9W9HBH6</accession>
<sequence length="685" mass="75003">MGSSLMSVRGYDSDAQCIGSPRFADRMKASPRAPGLRRTGLHDLIERSRERNNSDLQAEAQGCDRSDIRETPGGIYSIPAPPESLRLRVASRTNVDSADGTGSQVLLRNERVDGYSAFMESHPSFRASRERQVPPHQGLSQQAFIGDSSENLQNMTVDWARYMETDPNDYRTGSSTSLARQAQDIMIPKRQPPTSPSKTHSEARVPHPGELVPPHRLASMASGPPSTNPSMLELPPANRYGFQMVSQENLQSSDNSGALTLVDSDPQKQDTRHPRHVSSVYSRQSDNPSGGVSPAIPSLRLHSANAMDGLPNIQTQMVGGTGMVQNGLEPSPEVFKSRFIEQLDQSPKSHGMSSGANGVGPQRKVSPGWMTGGRRMGYGYSLVDNAEDHPQTVEWSGSSHQNGGRHRDVTGPVSGQFARPELSTATKHQNALASAGIPFTPEQEPNKVHSRRPNGVNTEDEAVLTPTMWAKLKSQSLRANAHAPLAVDLAGEQVSTGKAHNAVHVEHSGSPMSANVDYVEDTDEAFLEPWPSPTRSTIERAQPARGDMQTHGRHVYSPNTSPVIERRFSIDQANRRFSACVDPLNNKSVQKLNKEPSRSRSGRWLLRFSRRESKRRSNLSPKEQPGESAVYHQEDGACSLERADSTRSDWAEELASSYQECIHMPGAFHGSGWASRTSLVVEAEE</sequence>
<feature type="compositionally biased region" description="Basic and acidic residues" evidence="1">
    <location>
        <begin position="40"/>
        <end position="53"/>
    </location>
</feature>
<feature type="compositionally biased region" description="Polar residues" evidence="1">
    <location>
        <begin position="171"/>
        <end position="180"/>
    </location>
</feature>
<feature type="region of interest" description="Disordered" evidence="1">
    <location>
        <begin position="346"/>
        <end position="370"/>
    </location>
</feature>
<name>A0A9W9HBH6_9EURO</name>
<dbReference type="AlphaFoldDB" id="A0A9W9HBH6"/>
<feature type="region of interest" description="Disordered" evidence="1">
    <location>
        <begin position="612"/>
        <end position="637"/>
    </location>
</feature>
<feature type="compositionally biased region" description="Polar residues" evidence="1">
    <location>
        <begin position="346"/>
        <end position="356"/>
    </location>
</feature>
<feature type="compositionally biased region" description="Polar residues" evidence="1">
    <location>
        <begin position="279"/>
        <end position="290"/>
    </location>
</feature>
<organism evidence="2 3">
    <name type="scientific">Penicillium bovifimosum</name>
    <dbReference type="NCBI Taxonomy" id="126998"/>
    <lineage>
        <taxon>Eukaryota</taxon>
        <taxon>Fungi</taxon>
        <taxon>Dikarya</taxon>
        <taxon>Ascomycota</taxon>
        <taxon>Pezizomycotina</taxon>
        <taxon>Eurotiomycetes</taxon>
        <taxon>Eurotiomycetidae</taxon>
        <taxon>Eurotiales</taxon>
        <taxon>Aspergillaceae</taxon>
        <taxon>Penicillium</taxon>
    </lineage>
</organism>
<dbReference type="RefSeq" id="XP_056525274.1">
    <property type="nucleotide sequence ID" value="XM_056663161.1"/>
</dbReference>
<evidence type="ECO:0000256" key="1">
    <source>
        <dbReference type="SAM" id="MobiDB-lite"/>
    </source>
</evidence>